<evidence type="ECO:0000313" key="2">
    <source>
        <dbReference type="Proteomes" id="UP000216361"/>
    </source>
</evidence>
<reference evidence="1 2" key="1">
    <citation type="submission" date="2017-07" db="EMBL/GenBank/DDBJ databases">
        <title>Elstera cyanobacteriorum sp. nov., a novel bacterium isolated from cyanobacterial aggregates in a eutrophic lake.</title>
        <authorList>
            <person name="Cai H."/>
        </authorList>
    </citation>
    <scope>NUCLEOTIDE SEQUENCE [LARGE SCALE GENOMIC DNA]</scope>
    <source>
        <strain evidence="1 2">TH019</strain>
    </source>
</reference>
<name>A0A255XLH8_9PROT</name>
<dbReference type="Proteomes" id="UP000216361">
    <property type="component" value="Unassembled WGS sequence"/>
</dbReference>
<keyword evidence="2" id="KW-1185">Reference proteome</keyword>
<gene>
    <name evidence="1" type="ORF">CHR90_12570</name>
</gene>
<proteinExistence type="predicted"/>
<dbReference type="EMBL" id="NOXS01000033">
    <property type="protein sequence ID" value="OYQ17808.1"/>
    <property type="molecule type" value="Genomic_DNA"/>
</dbReference>
<dbReference type="AlphaFoldDB" id="A0A255XLH8"/>
<dbReference type="RefSeq" id="WP_094409370.1">
    <property type="nucleotide sequence ID" value="NZ_BMJZ01000002.1"/>
</dbReference>
<dbReference type="OrthoDB" id="9841740at2"/>
<evidence type="ECO:0000313" key="1">
    <source>
        <dbReference type="EMBL" id="OYQ17808.1"/>
    </source>
</evidence>
<comment type="caution">
    <text evidence="1">The sequence shown here is derived from an EMBL/GenBank/DDBJ whole genome shotgun (WGS) entry which is preliminary data.</text>
</comment>
<sequence>MDEAALATFFAQQRLALTEAYLKAGRSFAALSPEDLQNQWRDCFTALADDPSYRPVLELIVQLEAEFSLRGGFPDFTGMDDIMHQLNRNVAAQYQREADADPEMFAEFTANLEAEIEATAIPVPRLQQN</sequence>
<accession>A0A255XLH8</accession>
<protein>
    <submittedName>
        <fullName evidence="1">Uncharacterized protein</fullName>
    </submittedName>
</protein>
<organism evidence="1 2">
    <name type="scientific">Elstera cyanobacteriorum</name>
    <dbReference type="NCBI Taxonomy" id="2022747"/>
    <lineage>
        <taxon>Bacteria</taxon>
        <taxon>Pseudomonadati</taxon>
        <taxon>Pseudomonadota</taxon>
        <taxon>Alphaproteobacteria</taxon>
        <taxon>Rhodospirillales</taxon>
        <taxon>Rhodospirillaceae</taxon>
        <taxon>Elstera</taxon>
    </lineage>
</organism>